<evidence type="ECO:0000256" key="4">
    <source>
        <dbReference type="ARBA" id="ARBA00012096"/>
    </source>
</evidence>
<feature type="domain" description="Tryptophan synthase beta chain-like PALP" evidence="9">
    <location>
        <begin position="16"/>
        <end position="304"/>
    </location>
</feature>
<evidence type="ECO:0000313" key="11">
    <source>
        <dbReference type="Proteomes" id="UP000243605"/>
    </source>
</evidence>
<dbReference type="Proteomes" id="UP000243605">
    <property type="component" value="Unassembled WGS sequence"/>
</dbReference>
<dbReference type="InterPro" id="IPR050147">
    <property type="entry name" value="Ser/Thr_Dehydratase"/>
</dbReference>
<comment type="cofactor">
    <cofactor evidence="2">
        <name>pyridoxal 5'-phosphate</name>
        <dbReference type="ChEBI" id="CHEBI:597326"/>
    </cofactor>
</comment>
<reference evidence="10 11" key="1">
    <citation type="submission" date="2016-10" db="EMBL/GenBank/DDBJ databases">
        <authorList>
            <person name="Varghese N."/>
            <person name="Submissions S."/>
        </authorList>
    </citation>
    <scope>NUCLEOTIDE SEQUENCE [LARGE SCALE GENOMIC DNA]</scope>
    <source>
        <strain evidence="10 11">IBRC-M10081</strain>
    </source>
</reference>
<dbReference type="PANTHER" id="PTHR48078:SF6">
    <property type="entry name" value="L-THREONINE DEHYDRATASE CATABOLIC TDCB"/>
    <property type="match status" value="1"/>
</dbReference>
<dbReference type="GO" id="GO:0009097">
    <property type="term" value="P:isoleucine biosynthetic process"/>
    <property type="evidence" value="ECO:0007669"/>
    <property type="project" value="TreeGrafter"/>
</dbReference>
<dbReference type="InterPro" id="IPR000634">
    <property type="entry name" value="Ser/Thr_deHydtase_PyrdxlP-BS"/>
</dbReference>
<dbReference type="GO" id="GO:0004794">
    <property type="term" value="F:threonine deaminase activity"/>
    <property type="evidence" value="ECO:0007669"/>
    <property type="project" value="UniProtKB-EC"/>
</dbReference>
<dbReference type="OrthoDB" id="9811476at2"/>
<dbReference type="AlphaFoldDB" id="A0A662Z4V3"/>
<name>A0A662Z4V3_9STAP</name>
<dbReference type="GO" id="GO:0003941">
    <property type="term" value="F:L-serine ammonia-lyase activity"/>
    <property type="evidence" value="ECO:0007669"/>
    <property type="project" value="TreeGrafter"/>
</dbReference>
<accession>A0A662Z4V3</accession>
<keyword evidence="5" id="KW-0663">Pyridoxal phosphate</keyword>
<gene>
    <name evidence="10" type="ORF">SAMN05192557_0931</name>
</gene>
<dbReference type="CDD" id="cd01562">
    <property type="entry name" value="Thr-dehyd"/>
    <property type="match status" value="1"/>
</dbReference>
<dbReference type="FunFam" id="3.40.50.1100:FF:000005">
    <property type="entry name" value="Threonine dehydratase catabolic"/>
    <property type="match status" value="1"/>
</dbReference>
<evidence type="ECO:0000256" key="5">
    <source>
        <dbReference type="ARBA" id="ARBA00022898"/>
    </source>
</evidence>
<dbReference type="EMBL" id="FOIT01000002">
    <property type="protein sequence ID" value="SEV94562.1"/>
    <property type="molecule type" value="Genomic_DNA"/>
</dbReference>
<sequence length="311" mass="33719">MKVTYDDILSARERIQDTVFETPIIRLYHLEETLGCHAYAKLENTQLTHSFKIRGALNAIRKLSPDELSRGVIAGSSGNHGQAVSYIAKLLSIPCVIVVPETASPFKIEKIKNNGARLVFCPAEERTEVANRISKEEGLTLISSADHEDIIAGQGTIGLELNESEVDFSHVVVPMSGGGLLSGIALAVKEGGSNAQVIGVESNQIPRFTTSIKNDEITCVETKETIADALILNKPGVITFDLVKTFVDELMAIDDEDSLRKARRMLLDSQQILAEHSSSIGIAACLEGKLKFSPDDHVCFVISGGNTLLDF</sequence>
<dbReference type="SUPFAM" id="SSF53686">
    <property type="entry name" value="Tryptophan synthase beta subunit-like PLP-dependent enzymes"/>
    <property type="match status" value="1"/>
</dbReference>
<dbReference type="Gene3D" id="3.40.50.1100">
    <property type="match status" value="2"/>
</dbReference>
<evidence type="ECO:0000256" key="8">
    <source>
        <dbReference type="ARBA" id="ARBA00031427"/>
    </source>
</evidence>
<evidence type="ECO:0000256" key="2">
    <source>
        <dbReference type="ARBA" id="ARBA00001933"/>
    </source>
</evidence>
<dbReference type="PANTHER" id="PTHR48078">
    <property type="entry name" value="THREONINE DEHYDRATASE, MITOCHONDRIAL-RELATED"/>
    <property type="match status" value="1"/>
</dbReference>
<evidence type="ECO:0000256" key="3">
    <source>
        <dbReference type="ARBA" id="ARBA00010869"/>
    </source>
</evidence>
<organism evidence="10 11">
    <name type="scientific">Aliicoccus persicus</name>
    <dbReference type="NCBI Taxonomy" id="930138"/>
    <lineage>
        <taxon>Bacteria</taxon>
        <taxon>Bacillati</taxon>
        <taxon>Bacillota</taxon>
        <taxon>Bacilli</taxon>
        <taxon>Bacillales</taxon>
        <taxon>Staphylococcaceae</taxon>
        <taxon>Aliicoccus</taxon>
    </lineage>
</organism>
<dbReference type="InterPro" id="IPR036052">
    <property type="entry name" value="TrpB-like_PALP_sf"/>
</dbReference>
<comment type="function">
    <text evidence="7">Catalyzes the anaerobic formation of alpha-ketobutyrate and ammonia from threonine in a two-step reaction. The first step involved a dehydration of threonine and a production of enamine intermediates (aminocrotonate), which tautomerizes to its imine form (iminobutyrate). Both intermediates are unstable and short-lived. The second step is the nonenzymatic hydrolysis of the enamine/imine intermediates to form 2-ketobutyrate and free ammonia. In the low water environment of the cell, the second step is accelerated by RidA.</text>
</comment>
<comment type="similarity">
    <text evidence="3">Belongs to the serine/threonine dehydratase family.</text>
</comment>
<evidence type="ECO:0000256" key="6">
    <source>
        <dbReference type="ARBA" id="ARBA00023239"/>
    </source>
</evidence>
<comment type="catalytic activity">
    <reaction evidence="1">
        <text>L-threonine = 2-oxobutanoate + NH4(+)</text>
        <dbReference type="Rhea" id="RHEA:22108"/>
        <dbReference type="ChEBI" id="CHEBI:16763"/>
        <dbReference type="ChEBI" id="CHEBI:28938"/>
        <dbReference type="ChEBI" id="CHEBI:57926"/>
        <dbReference type="EC" id="4.3.1.19"/>
    </reaction>
</comment>
<evidence type="ECO:0000259" key="9">
    <source>
        <dbReference type="Pfam" id="PF00291"/>
    </source>
</evidence>
<dbReference type="GO" id="GO:0030170">
    <property type="term" value="F:pyridoxal phosphate binding"/>
    <property type="evidence" value="ECO:0007669"/>
    <property type="project" value="InterPro"/>
</dbReference>
<keyword evidence="6" id="KW-0456">Lyase</keyword>
<dbReference type="GO" id="GO:0006565">
    <property type="term" value="P:L-serine catabolic process"/>
    <property type="evidence" value="ECO:0007669"/>
    <property type="project" value="TreeGrafter"/>
</dbReference>
<keyword evidence="11" id="KW-1185">Reference proteome</keyword>
<dbReference type="InterPro" id="IPR001926">
    <property type="entry name" value="TrpB-like_PALP"/>
</dbReference>
<evidence type="ECO:0000256" key="1">
    <source>
        <dbReference type="ARBA" id="ARBA00001274"/>
    </source>
</evidence>
<protein>
    <recommendedName>
        <fullName evidence="4">threonine ammonia-lyase</fullName>
        <ecNumber evidence="4">4.3.1.19</ecNumber>
    </recommendedName>
    <alternativeName>
        <fullName evidence="8">Threonine deaminase</fullName>
    </alternativeName>
</protein>
<dbReference type="RefSeq" id="WP_091474370.1">
    <property type="nucleotide sequence ID" value="NZ_FOIT01000002.1"/>
</dbReference>
<dbReference type="Pfam" id="PF00291">
    <property type="entry name" value="PALP"/>
    <property type="match status" value="1"/>
</dbReference>
<evidence type="ECO:0000313" key="10">
    <source>
        <dbReference type="EMBL" id="SEV94562.1"/>
    </source>
</evidence>
<dbReference type="PROSITE" id="PS00165">
    <property type="entry name" value="DEHYDRATASE_SER_THR"/>
    <property type="match status" value="1"/>
</dbReference>
<dbReference type="GO" id="GO:0006567">
    <property type="term" value="P:L-threonine catabolic process"/>
    <property type="evidence" value="ECO:0007669"/>
    <property type="project" value="TreeGrafter"/>
</dbReference>
<evidence type="ECO:0000256" key="7">
    <source>
        <dbReference type="ARBA" id="ARBA00025527"/>
    </source>
</evidence>
<proteinExistence type="inferred from homology"/>
<dbReference type="EC" id="4.3.1.19" evidence="4"/>